<dbReference type="Gene3D" id="3.40.50.1820">
    <property type="entry name" value="alpha/beta hydrolase"/>
    <property type="match status" value="1"/>
</dbReference>
<dbReference type="EMBL" id="KZ819641">
    <property type="protein sequence ID" value="PWN87230.1"/>
    <property type="molecule type" value="Genomic_DNA"/>
</dbReference>
<dbReference type="GO" id="GO:0052689">
    <property type="term" value="F:carboxylic ester hydrolase activity"/>
    <property type="evidence" value="ECO:0007669"/>
    <property type="project" value="UniProtKB-ARBA"/>
</dbReference>
<proteinExistence type="predicted"/>
<sequence length="237" mass="24428">MFAFTPLLVLAAIGLANASPHTSSSAAPTSTGAACTSYTIIDTRGTGEAQGESRGFTTMNQRIMQQVTGGSRYDTVYPAGYNQDSSQATTDIVNHVNANTNTCYILEGYSQGAAATVNAMSKLTGAAFNAVRGVILIGDPLHKAGLACNVDNNGGDTTKNVNGISAAGSAGIPSNWVSKTLDICIKTHLLTVLDLCNQGDGVCDTTDGSGITSQHLQYPNDSPTQTLGANFAISKLK</sequence>
<keyword evidence="2" id="KW-1015">Disulfide bond</keyword>
<gene>
    <name evidence="4" type="ORF">FA10DRAFT_276554</name>
</gene>
<dbReference type="RefSeq" id="XP_025374428.1">
    <property type="nucleotide sequence ID" value="XM_025523324.1"/>
</dbReference>
<dbReference type="SMART" id="SM01110">
    <property type="entry name" value="Cutinase"/>
    <property type="match status" value="1"/>
</dbReference>
<dbReference type="OrthoDB" id="2586582at2759"/>
<keyword evidence="1" id="KW-0378">Hydrolase</keyword>
<dbReference type="SUPFAM" id="SSF53474">
    <property type="entry name" value="alpha/beta-Hydrolases"/>
    <property type="match status" value="1"/>
</dbReference>
<dbReference type="PANTHER" id="PTHR33630:SF9">
    <property type="entry name" value="CUTINASE 4"/>
    <property type="match status" value="1"/>
</dbReference>
<dbReference type="InParanoid" id="A0A316YBT2"/>
<dbReference type="InterPro" id="IPR000675">
    <property type="entry name" value="Cutinase/axe"/>
</dbReference>
<evidence type="ECO:0000256" key="3">
    <source>
        <dbReference type="SAM" id="SignalP"/>
    </source>
</evidence>
<dbReference type="STRING" id="215250.A0A316YBT2"/>
<dbReference type="PANTHER" id="PTHR33630">
    <property type="entry name" value="CUTINASE RV1984C-RELATED-RELATED"/>
    <property type="match status" value="1"/>
</dbReference>
<protein>
    <submittedName>
        <fullName evidence="4">A cutinase-like protein from cryptococcus Sp</fullName>
    </submittedName>
</protein>
<reference evidence="4 5" key="1">
    <citation type="journal article" date="2018" name="Mol. Biol. Evol.">
        <title>Broad Genomic Sampling Reveals a Smut Pathogenic Ancestry of the Fungal Clade Ustilaginomycotina.</title>
        <authorList>
            <person name="Kijpornyongpan T."/>
            <person name="Mondo S.J."/>
            <person name="Barry K."/>
            <person name="Sandor L."/>
            <person name="Lee J."/>
            <person name="Lipzen A."/>
            <person name="Pangilinan J."/>
            <person name="LaButti K."/>
            <person name="Hainaut M."/>
            <person name="Henrissat B."/>
            <person name="Grigoriev I.V."/>
            <person name="Spatafora J.W."/>
            <person name="Aime M.C."/>
        </authorList>
    </citation>
    <scope>NUCLEOTIDE SEQUENCE [LARGE SCALE GENOMIC DNA]</scope>
    <source>
        <strain evidence="4 5">MCA 4198</strain>
    </source>
</reference>
<feature type="signal peptide" evidence="3">
    <location>
        <begin position="1"/>
        <end position="18"/>
    </location>
</feature>
<dbReference type="AlphaFoldDB" id="A0A316YBT2"/>
<keyword evidence="3" id="KW-0732">Signal</keyword>
<feature type="chain" id="PRO_5016377243" evidence="3">
    <location>
        <begin position="19"/>
        <end position="237"/>
    </location>
</feature>
<dbReference type="GeneID" id="37045240"/>
<dbReference type="InterPro" id="IPR029058">
    <property type="entry name" value="AB_hydrolase_fold"/>
</dbReference>
<evidence type="ECO:0000256" key="2">
    <source>
        <dbReference type="ARBA" id="ARBA00023157"/>
    </source>
</evidence>
<organism evidence="4 5">
    <name type="scientific">Acaromyces ingoldii</name>
    <dbReference type="NCBI Taxonomy" id="215250"/>
    <lineage>
        <taxon>Eukaryota</taxon>
        <taxon>Fungi</taxon>
        <taxon>Dikarya</taxon>
        <taxon>Basidiomycota</taxon>
        <taxon>Ustilaginomycotina</taxon>
        <taxon>Exobasidiomycetes</taxon>
        <taxon>Exobasidiales</taxon>
        <taxon>Cryptobasidiaceae</taxon>
        <taxon>Acaromyces</taxon>
    </lineage>
</organism>
<evidence type="ECO:0000313" key="5">
    <source>
        <dbReference type="Proteomes" id="UP000245768"/>
    </source>
</evidence>
<dbReference type="Proteomes" id="UP000245768">
    <property type="component" value="Unassembled WGS sequence"/>
</dbReference>
<accession>A0A316YBT2</accession>
<evidence type="ECO:0000313" key="4">
    <source>
        <dbReference type="EMBL" id="PWN87230.1"/>
    </source>
</evidence>
<keyword evidence="5" id="KW-1185">Reference proteome</keyword>
<evidence type="ECO:0000256" key="1">
    <source>
        <dbReference type="ARBA" id="ARBA00022801"/>
    </source>
</evidence>
<dbReference type="Pfam" id="PF01083">
    <property type="entry name" value="Cutinase"/>
    <property type="match status" value="1"/>
</dbReference>
<name>A0A316YBT2_9BASI</name>